<feature type="transmembrane region" description="Helical" evidence="1">
    <location>
        <begin position="131"/>
        <end position="151"/>
    </location>
</feature>
<dbReference type="AlphaFoldDB" id="A0A9X2FKS9"/>
<name>A0A9X2FKS9_9LACO</name>
<evidence type="ECO:0000313" key="3">
    <source>
        <dbReference type="EMBL" id="MCP0886358.1"/>
    </source>
</evidence>
<comment type="caution">
    <text evidence="3">The sequence shown here is derived from an EMBL/GenBank/DDBJ whole genome shotgun (WGS) entry which is preliminary data.</text>
</comment>
<accession>A0A9X2FKS9</accession>
<feature type="transmembrane region" description="Helical" evidence="1">
    <location>
        <begin position="6"/>
        <end position="26"/>
    </location>
</feature>
<evidence type="ECO:0000313" key="4">
    <source>
        <dbReference type="Proteomes" id="UP001139006"/>
    </source>
</evidence>
<dbReference type="SUPFAM" id="SSF50156">
    <property type="entry name" value="PDZ domain-like"/>
    <property type="match status" value="1"/>
</dbReference>
<evidence type="ECO:0000256" key="1">
    <source>
        <dbReference type="SAM" id="Phobius"/>
    </source>
</evidence>
<proteinExistence type="predicted"/>
<feature type="transmembrane region" description="Helical" evidence="1">
    <location>
        <begin position="98"/>
        <end position="116"/>
    </location>
</feature>
<evidence type="ECO:0000259" key="2">
    <source>
        <dbReference type="Pfam" id="PF17820"/>
    </source>
</evidence>
<dbReference type="InterPro" id="IPR041489">
    <property type="entry name" value="PDZ_6"/>
</dbReference>
<sequence>MVLKLLGQYLWQPVFLLGVVVICVLYQHRMRKERHFFRIAANRDFYEMRHFIKHGLIFSIIGSTVTLALGIVFPLQTIVIYEILGCFFLLVGIRSNQGLNIVLLTGLITWTASMWYPENGKIWLFRMHGDFLGTAILVLCSLYLLFKIILLKSKNSAWFSPRIKDGKRGRRIAYYIWRELTIVPLVILIPGDVIASKVGFWPILNIGDKHFTFFILPFVVSAFMKIFKQAPQDAIKLYRKQTWHMLEIAIIGCIVSYFVPMISGAIFVLLFIVWLVQGQIRKNVDKKSDRWYVETNQGVRVVAIQPNTPAAKMNLVPGDIILECNQQSVTNEEELYEALQKNSAYCNFRIRTFKGDFKVAESAIYAGAPHEIGLILFH</sequence>
<dbReference type="Pfam" id="PF17820">
    <property type="entry name" value="PDZ_6"/>
    <property type="match status" value="1"/>
</dbReference>
<feature type="transmembrane region" description="Helical" evidence="1">
    <location>
        <begin position="210"/>
        <end position="227"/>
    </location>
</feature>
<organism evidence="3 4">
    <name type="scientific">Ligilactobacillus ubinensis</name>
    <dbReference type="NCBI Taxonomy" id="2876789"/>
    <lineage>
        <taxon>Bacteria</taxon>
        <taxon>Bacillati</taxon>
        <taxon>Bacillota</taxon>
        <taxon>Bacilli</taxon>
        <taxon>Lactobacillales</taxon>
        <taxon>Lactobacillaceae</taxon>
        <taxon>Ligilactobacillus</taxon>
    </lineage>
</organism>
<reference evidence="3 4" key="1">
    <citation type="journal article" date="2023" name="Int. J. Syst. Evol. Microbiol.">
        <title>Ligilactobacillus ubinensis sp. nov., a novel species isolated from the wild ferment of a durian fruit (Durio zibethinus).</title>
        <authorList>
            <person name="Heng Y.C."/>
            <person name="Menon N."/>
            <person name="Chen B."/>
            <person name="Loo B.Z.L."/>
            <person name="Wong G.W.J."/>
            <person name="Lim A.C.H."/>
            <person name="Silvaraju S."/>
            <person name="Kittelmann S."/>
        </authorList>
    </citation>
    <scope>NUCLEOTIDE SEQUENCE [LARGE SCALE GENOMIC DNA]</scope>
    <source>
        <strain evidence="3 4">WILCCON 0076</strain>
    </source>
</reference>
<keyword evidence="4" id="KW-1185">Reference proteome</keyword>
<feature type="transmembrane region" description="Helical" evidence="1">
    <location>
        <begin position="248"/>
        <end position="276"/>
    </location>
</feature>
<dbReference type="EMBL" id="JAIULA010000004">
    <property type="protein sequence ID" value="MCP0886358.1"/>
    <property type="molecule type" value="Genomic_DNA"/>
</dbReference>
<dbReference type="Proteomes" id="UP001139006">
    <property type="component" value="Unassembled WGS sequence"/>
</dbReference>
<dbReference type="Gene3D" id="2.30.42.10">
    <property type="match status" value="1"/>
</dbReference>
<protein>
    <submittedName>
        <fullName evidence="3">PDZ domain-containing protein</fullName>
    </submittedName>
</protein>
<keyword evidence="1" id="KW-1133">Transmembrane helix</keyword>
<feature type="transmembrane region" description="Helical" evidence="1">
    <location>
        <begin position="172"/>
        <end position="190"/>
    </location>
</feature>
<keyword evidence="1" id="KW-0472">Membrane</keyword>
<dbReference type="RefSeq" id="WP_253359507.1">
    <property type="nucleotide sequence ID" value="NZ_JAIULA010000004.1"/>
</dbReference>
<feature type="transmembrane region" description="Helical" evidence="1">
    <location>
        <begin position="51"/>
        <end position="72"/>
    </location>
</feature>
<gene>
    <name evidence="3" type="ORF">LB941_03280</name>
</gene>
<dbReference type="InterPro" id="IPR036034">
    <property type="entry name" value="PDZ_sf"/>
</dbReference>
<feature type="transmembrane region" description="Helical" evidence="1">
    <location>
        <begin position="78"/>
        <end position="93"/>
    </location>
</feature>
<keyword evidence="1" id="KW-0812">Transmembrane</keyword>
<feature type="domain" description="PDZ" evidence="2">
    <location>
        <begin position="301"/>
        <end position="342"/>
    </location>
</feature>